<name>A0A4V2F2R5_9ACTN</name>
<evidence type="ECO:0008006" key="4">
    <source>
        <dbReference type="Google" id="ProtNLM"/>
    </source>
</evidence>
<sequence>MPLEFRVGVTGRRYAAADPALQAVVDDELERIRDSLALPPLSATPVGITVVSPLAEGADRLVARAGLAAGHGLEVLLPLEPADYQDDFGSERSREEFRALLAAARSTTRLPPVASRDLAYLAAGQAVVARSDVLLALVDDRETDGVGGTRDVLDLAARAGVPVRRIRLDPSTGSVAADWLPDPVVPLRPRLSDEAVRRLDEFNSWVGDHAPSAEPGGSFGEALQTRWCAADLSALAFQRRFRLVSRLLYVLSPTAVAVVALQLVFELDRHVVWGEVVALALLVVTLAYARRAHLLERWVSARYLAERLRSAPYLALVGLAPFSSEGAPGGEDQRAAEDPADEWVHRALGEIWWHLPPSPPVPEVDELHTRLVEEWVRPQVDYHAQVAERSARRQHELSRLALALFALSLVAAVIHSAGLLEDSDLPRVVDVVSLLVPAVGGAVSGYAATRDFGRQALRSAAMSRSLRLALAELSSVQDLPALQRIVLRIDERMLGDSADWHRGERLHELELAG</sequence>
<accession>A0A4V2F2R5</accession>
<feature type="transmembrane region" description="Helical" evidence="1">
    <location>
        <begin position="271"/>
        <end position="289"/>
    </location>
</feature>
<dbReference type="Gene3D" id="3.40.50.450">
    <property type="match status" value="1"/>
</dbReference>
<protein>
    <recommendedName>
        <fullName evidence="4">SMODS and SLOG-associating 2TM effector domain-containing protein</fullName>
    </recommendedName>
</protein>
<keyword evidence="1" id="KW-0812">Transmembrane</keyword>
<feature type="transmembrane region" description="Helical" evidence="1">
    <location>
        <begin position="431"/>
        <end position="449"/>
    </location>
</feature>
<reference evidence="2 3" key="1">
    <citation type="submission" date="2019-02" db="EMBL/GenBank/DDBJ databases">
        <title>Genomic Encyclopedia of Type Strains, Phase IV (KMG-IV): sequencing the most valuable type-strain genomes for metagenomic binning, comparative biology and taxonomic classification.</title>
        <authorList>
            <person name="Goeker M."/>
        </authorList>
    </citation>
    <scope>NUCLEOTIDE SEQUENCE [LARGE SCALE GENOMIC DNA]</scope>
    <source>
        <strain evidence="2 3">DSM 45622</strain>
    </source>
</reference>
<feature type="transmembrane region" description="Helical" evidence="1">
    <location>
        <begin position="400"/>
        <end position="419"/>
    </location>
</feature>
<evidence type="ECO:0000313" key="3">
    <source>
        <dbReference type="Proteomes" id="UP000293638"/>
    </source>
</evidence>
<dbReference type="Proteomes" id="UP000293638">
    <property type="component" value="Unassembled WGS sequence"/>
</dbReference>
<dbReference type="EMBL" id="SGXD01000006">
    <property type="protein sequence ID" value="RZS79376.1"/>
    <property type="molecule type" value="Genomic_DNA"/>
</dbReference>
<evidence type="ECO:0000313" key="2">
    <source>
        <dbReference type="EMBL" id="RZS79376.1"/>
    </source>
</evidence>
<gene>
    <name evidence="2" type="ORF">EV189_3728</name>
</gene>
<organism evidence="2 3">
    <name type="scientific">Motilibacter rhizosphaerae</name>
    <dbReference type="NCBI Taxonomy" id="598652"/>
    <lineage>
        <taxon>Bacteria</taxon>
        <taxon>Bacillati</taxon>
        <taxon>Actinomycetota</taxon>
        <taxon>Actinomycetes</taxon>
        <taxon>Motilibacterales</taxon>
        <taxon>Motilibacteraceae</taxon>
        <taxon>Motilibacter</taxon>
    </lineage>
</organism>
<comment type="caution">
    <text evidence="2">The sequence shown here is derived from an EMBL/GenBank/DDBJ whole genome shotgun (WGS) entry which is preliminary data.</text>
</comment>
<evidence type="ECO:0000256" key="1">
    <source>
        <dbReference type="SAM" id="Phobius"/>
    </source>
</evidence>
<keyword evidence="3" id="KW-1185">Reference proteome</keyword>
<feature type="transmembrane region" description="Helical" evidence="1">
    <location>
        <begin position="247"/>
        <end position="265"/>
    </location>
</feature>
<proteinExistence type="predicted"/>
<dbReference type="AlphaFoldDB" id="A0A4V2F2R5"/>
<keyword evidence="1" id="KW-0472">Membrane</keyword>
<keyword evidence="1" id="KW-1133">Transmembrane helix</keyword>